<evidence type="ECO:0000313" key="3">
    <source>
        <dbReference type="EMBL" id="EKM78092.1"/>
    </source>
</evidence>
<keyword evidence="4" id="KW-1185">Reference proteome</keyword>
<feature type="region of interest" description="Disordered" evidence="1">
    <location>
        <begin position="330"/>
        <end position="356"/>
    </location>
</feature>
<feature type="transmembrane region" description="Helical" evidence="2">
    <location>
        <begin position="165"/>
        <end position="183"/>
    </location>
</feature>
<dbReference type="GeneID" id="18827104"/>
<feature type="transmembrane region" description="Helical" evidence="2">
    <location>
        <begin position="203"/>
        <end position="221"/>
    </location>
</feature>
<dbReference type="AlphaFoldDB" id="K5X5A7"/>
<feature type="transmembrane region" description="Helical" evidence="2">
    <location>
        <begin position="241"/>
        <end position="265"/>
    </location>
</feature>
<evidence type="ECO:0000256" key="2">
    <source>
        <dbReference type="SAM" id="Phobius"/>
    </source>
</evidence>
<proteinExistence type="predicted"/>
<protein>
    <submittedName>
        <fullName evidence="3">Uncharacterized protein</fullName>
    </submittedName>
</protein>
<evidence type="ECO:0000313" key="4">
    <source>
        <dbReference type="Proteomes" id="UP000008493"/>
    </source>
</evidence>
<evidence type="ECO:0000256" key="1">
    <source>
        <dbReference type="SAM" id="MobiDB-lite"/>
    </source>
</evidence>
<dbReference type="OrthoDB" id="3004181at2759"/>
<gene>
    <name evidence="3" type="ORF">AGABI1DRAFT_129872</name>
</gene>
<dbReference type="EMBL" id="JH971393">
    <property type="protein sequence ID" value="EKM78092.1"/>
    <property type="molecule type" value="Genomic_DNA"/>
</dbReference>
<organism evidence="3 4">
    <name type="scientific">Agaricus bisporus var. burnettii (strain JB137-S8 / ATCC MYA-4627 / FGSC 10392)</name>
    <name type="common">White button mushroom</name>
    <dbReference type="NCBI Taxonomy" id="597362"/>
    <lineage>
        <taxon>Eukaryota</taxon>
        <taxon>Fungi</taxon>
        <taxon>Dikarya</taxon>
        <taxon>Basidiomycota</taxon>
        <taxon>Agaricomycotina</taxon>
        <taxon>Agaricomycetes</taxon>
        <taxon>Agaricomycetidae</taxon>
        <taxon>Agaricales</taxon>
        <taxon>Agaricineae</taxon>
        <taxon>Agaricaceae</taxon>
        <taxon>Agaricus</taxon>
    </lineage>
</organism>
<feature type="compositionally biased region" description="Polar residues" evidence="1">
    <location>
        <begin position="330"/>
        <end position="349"/>
    </location>
</feature>
<feature type="transmembrane region" description="Helical" evidence="2">
    <location>
        <begin position="36"/>
        <end position="57"/>
    </location>
</feature>
<feature type="transmembrane region" description="Helical" evidence="2">
    <location>
        <begin position="271"/>
        <end position="292"/>
    </location>
</feature>
<reference evidence="4" key="1">
    <citation type="journal article" date="2012" name="Proc. Natl. Acad. Sci. U.S.A.">
        <title>Genome sequence of the button mushroom Agaricus bisporus reveals mechanisms governing adaptation to a humic-rich ecological niche.</title>
        <authorList>
            <person name="Morin E."/>
            <person name="Kohler A."/>
            <person name="Baker A.R."/>
            <person name="Foulongne-Oriol M."/>
            <person name="Lombard V."/>
            <person name="Nagy L.G."/>
            <person name="Ohm R.A."/>
            <person name="Patyshakuliyeva A."/>
            <person name="Brun A."/>
            <person name="Aerts A.L."/>
            <person name="Bailey A.M."/>
            <person name="Billette C."/>
            <person name="Coutinho P.M."/>
            <person name="Deakin G."/>
            <person name="Doddapaneni H."/>
            <person name="Floudas D."/>
            <person name="Grimwood J."/>
            <person name="Hilden K."/>
            <person name="Kuees U."/>
            <person name="LaButti K.M."/>
            <person name="Lapidus A."/>
            <person name="Lindquist E.A."/>
            <person name="Lucas S.M."/>
            <person name="Murat C."/>
            <person name="Riley R.W."/>
            <person name="Salamov A.A."/>
            <person name="Schmutz J."/>
            <person name="Subramanian V."/>
            <person name="Woesten H.A.B."/>
            <person name="Xu J."/>
            <person name="Eastwood D.C."/>
            <person name="Foster G.D."/>
            <person name="Sonnenberg A.S."/>
            <person name="Cullen D."/>
            <person name="de Vries R.P."/>
            <person name="Lundell T."/>
            <person name="Hibbett D.S."/>
            <person name="Henrissat B."/>
            <person name="Burton K.S."/>
            <person name="Kerrigan R.W."/>
            <person name="Challen M.P."/>
            <person name="Grigoriev I.V."/>
            <person name="Martin F."/>
        </authorList>
    </citation>
    <scope>NUCLEOTIDE SEQUENCE [LARGE SCALE GENOMIC DNA]</scope>
    <source>
        <strain evidence="4">JB137-S8 / ATCC MYA-4627 / FGSC 10392</strain>
    </source>
</reference>
<name>K5X5A7_AGABU</name>
<dbReference type="RefSeq" id="XP_007331430.1">
    <property type="nucleotide sequence ID" value="XM_007331368.1"/>
</dbReference>
<keyword evidence="2" id="KW-0472">Membrane</keyword>
<feature type="transmembrane region" description="Helical" evidence="2">
    <location>
        <begin position="132"/>
        <end position="153"/>
    </location>
</feature>
<sequence>MSPTAVTFNDLSLPSNGPGSLSSLQYWMEGFTLQTLVYGINIVLFLSTMWVLGIHIFKALAHTHKFHRLHLWQNYVLTVYTVVMFALSSIFMGRQGIMADGAWQSVFREEGIDGIAENILSDDAAPRRVCHAALILINWGTVAILMWRCAIYWKVRSTFPWKIMALPYLVFATSIATCLLDLLQEGTPSSLSASARTINWRLISWSLCTALYYLLALLIWVRMIYNRRIMKTEVGDAVYKLAGNLTIFNESGVVLVVFATAYLIALARFPHLVYLFQALVTQIQVMTALFIVQRVTGGKSWSGKIVDCVLLQDAKPEAAAKEDVTTMGFNPNTQVSCSQDDDSNTSQFDKTQEPRGQKHDVALELRAFGDNV</sequence>
<keyword evidence="2" id="KW-1133">Transmembrane helix</keyword>
<dbReference type="InParanoid" id="K5X5A7"/>
<feature type="transmembrane region" description="Helical" evidence="2">
    <location>
        <begin position="69"/>
        <end position="91"/>
    </location>
</feature>
<dbReference type="HOGENOM" id="CLU_743874_0_0_1"/>
<accession>K5X5A7</accession>
<dbReference type="KEGG" id="abp:AGABI1DRAFT129872"/>
<dbReference type="OMA" id="TINWRLI"/>
<keyword evidence="2" id="KW-0812">Transmembrane</keyword>
<dbReference type="Proteomes" id="UP000008493">
    <property type="component" value="Unassembled WGS sequence"/>
</dbReference>